<accession>A0A0V0XUK6</accession>
<feature type="chain" id="PRO_5006872814" evidence="1">
    <location>
        <begin position="18"/>
        <end position="86"/>
    </location>
</feature>
<feature type="signal peptide" evidence="1">
    <location>
        <begin position="1"/>
        <end position="17"/>
    </location>
</feature>
<evidence type="ECO:0000313" key="3">
    <source>
        <dbReference type="Proteomes" id="UP000054815"/>
    </source>
</evidence>
<keyword evidence="1" id="KW-0732">Signal</keyword>
<reference evidence="2 3" key="1">
    <citation type="submission" date="2015-01" db="EMBL/GenBank/DDBJ databases">
        <title>Evolution of Trichinella species and genotypes.</title>
        <authorList>
            <person name="Korhonen P.K."/>
            <person name="Edoardo P."/>
            <person name="Giuseppe L.R."/>
            <person name="Gasser R.B."/>
        </authorList>
    </citation>
    <scope>NUCLEOTIDE SEQUENCE [LARGE SCALE GENOMIC DNA]</scope>
    <source>
        <strain evidence="2">ISS141</strain>
    </source>
</reference>
<dbReference type="EMBL" id="JYDU01000130">
    <property type="protein sequence ID" value="KRX91710.1"/>
    <property type="molecule type" value="Genomic_DNA"/>
</dbReference>
<gene>
    <name evidence="2" type="ORF">T4E_6532</name>
</gene>
<proteinExistence type="predicted"/>
<evidence type="ECO:0000313" key="2">
    <source>
        <dbReference type="EMBL" id="KRX91710.1"/>
    </source>
</evidence>
<dbReference type="AlphaFoldDB" id="A0A0V0XUK6"/>
<evidence type="ECO:0000256" key="1">
    <source>
        <dbReference type="SAM" id="SignalP"/>
    </source>
</evidence>
<sequence length="86" mass="9342">MLVVVLLLAFSACPLLALPGLRLAIYCNCTRPGCGMDEDGPNGQVCKTYGGCMKVVSLRNEHEPEEDGDLVVEYDCISEELSLIHI</sequence>
<dbReference type="STRING" id="6337.A0A0V0XUK6"/>
<name>A0A0V0XUK6_TRIPS</name>
<protein>
    <submittedName>
        <fullName evidence="2">Uncharacterized protein</fullName>
    </submittedName>
</protein>
<organism evidence="2 3">
    <name type="scientific">Trichinella pseudospiralis</name>
    <name type="common">Parasitic roundworm</name>
    <dbReference type="NCBI Taxonomy" id="6337"/>
    <lineage>
        <taxon>Eukaryota</taxon>
        <taxon>Metazoa</taxon>
        <taxon>Ecdysozoa</taxon>
        <taxon>Nematoda</taxon>
        <taxon>Enoplea</taxon>
        <taxon>Dorylaimia</taxon>
        <taxon>Trichinellida</taxon>
        <taxon>Trichinellidae</taxon>
        <taxon>Trichinella</taxon>
    </lineage>
</organism>
<dbReference type="Proteomes" id="UP000054815">
    <property type="component" value="Unassembled WGS sequence"/>
</dbReference>
<comment type="caution">
    <text evidence="2">The sequence shown here is derived from an EMBL/GenBank/DDBJ whole genome shotgun (WGS) entry which is preliminary data.</text>
</comment>